<keyword evidence="10" id="KW-1185">Reference proteome</keyword>
<dbReference type="PANTHER" id="PTHR46423">
    <property type="entry name" value="RNA POLYMERASE II-ASSOCIATED PROTEIN 3"/>
    <property type="match status" value="1"/>
</dbReference>
<evidence type="ECO:0000259" key="7">
    <source>
        <dbReference type="Pfam" id="PF13877"/>
    </source>
</evidence>
<dbReference type="SUPFAM" id="SSF48452">
    <property type="entry name" value="TPR-like"/>
    <property type="match status" value="1"/>
</dbReference>
<evidence type="ECO:0000313" key="8">
    <source>
        <dbReference type="EMBL" id="CAE0701888.1"/>
    </source>
</evidence>
<dbReference type="InterPro" id="IPR051966">
    <property type="entry name" value="RPAP3"/>
</dbReference>
<gene>
    <name evidence="8" type="ORF">PCAL00307_LOCUS17324</name>
    <name evidence="9" type="ORF">PECAL_1P23170</name>
</gene>
<sequence length="995" mass="108188">MAELGDFVAQGRRKNCEVTLEMMDYKHVDTCSDVPELRSILQALKSGEHGKYPHLERHTEKRILGLLPEKDRKKIEALASTPSAQDVADAANDINAFVGESKEDDDRLRTEVYVKKGGKQLPPVRGRKAVPVTKEVSKPSPEELEAKKENRIPGYDFRAWDKYDVDRECEKLDDKEKAQEEARKRRAREARERDDAKARKALEDLAKCRTELGCDDLAPAERQFLARREKNKGNEAYRASENRDAYDSYTRSLAYDASSAVVFANRAMACLRLGLLERAEDDCTCALKIDPSYHKARQRRGMTRHKRGKYALAIEDFERACADDPDNLALRKLLKQACDKFEEVEGKKADLARDPAAFTAVAIESDDDEDAPQETGFTKIAIADEDSSDEEVVEINNGGFELPSPTEDEVLRKFETMDEDELIVEEVPVAGTKVAIDDDDESVEEVPVKTSGTKVAIEDSSEDEENLLVAETVPESLKPDPPSQGVKVAIEDDDDDEPPPPDVSPAKSSDGSWEVVGDAAKAEALKGEGNELMKKGDVSGAVAKYSEALEADAQHYASRANRAMARLRLGDVEGAFLDADACCQHPDVASDVSKRVKALFRRGDARERLALSAATPKAKVVELEASLQDLDEVVALEPRNDVAVAKRRAVSEALAKAKALVREAAQARPTEAASAKTEKGQYEGDFAASDKAKAAGSKALAEGNLDEAEVLYTQALDAWPGNAAARNNRALVRLKRDDFEGCASDTSEVLKADPKNLKALYRRGVARRALGDFGGSLDDLDALLALAPGDRAATTERDATRRKMDERDGLSRKKTKGVVKLDAVVPSKASLVKPPSPSKKVVAVDAPPPPPSTKAPPAAPKQNTEEKIQKAVAAARSRNAKKVPSKAPKTASELERTWRELKGDNELWSEYLGIFKKKTLEKLDISLCPEVLVDVIGSASAMGGKAASVLAGASKAPGWAVTKALLSKEDLARVAAVADAADAEAGEKLRAGYGL</sequence>
<dbReference type="PANTHER" id="PTHR46423:SF1">
    <property type="entry name" value="RNA POLYMERASE II-ASSOCIATED PROTEIN 3"/>
    <property type="match status" value="1"/>
</dbReference>
<dbReference type="SMART" id="SM00028">
    <property type="entry name" value="TPR"/>
    <property type="match status" value="7"/>
</dbReference>
<evidence type="ECO:0000256" key="5">
    <source>
        <dbReference type="PROSITE-ProRule" id="PRU00339"/>
    </source>
</evidence>
<feature type="domain" description="RNA-polymerase II-associated protein 3-like C-terminal" evidence="7">
    <location>
        <begin position="887"/>
        <end position="939"/>
    </location>
</feature>
<feature type="region of interest" description="Disordered" evidence="6">
    <location>
        <begin position="435"/>
        <end position="514"/>
    </location>
</feature>
<organism evidence="8">
    <name type="scientific">Pelagomonas calceolata</name>
    <dbReference type="NCBI Taxonomy" id="35677"/>
    <lineage>
        <taxon>Eukaryota</taxon>
        <taxon>Sar</taxon>
        <taxon>Stramenopiles</taxon>
        <taxon>Ochrophyta</taxon>
        <taxon>Pelagophyceae</taxon>
        <taxon>Pelagomonadales</taxon>
        <taxon>Pelagomonadaceae</taxon>
        <taxon>Pelagomonas</taxon>
    </lineage>
</organism>
<dbReference type="Gene3D" id="1.25.40.10">
    <property type="entry name" value="Tetratricopeptide repeat domain"/>
    <property type="match status" value="3"/>
</dbReference>
<evidence type="ECO:0000256" key="4">
    <source>
        <dbReference type="ARBA" id="ARBA00040133"/>
    </source>
</evidence>
<evidence type="ECO:0000256" key="6">
    <source>
        <dbReference type="SAM" id="MobiDB-lite"/>
    </source>
</evidence>
<evidence type="ECO:0000256" key="2">
    <source>
        <dbReference type="ARBA" id="ARBA00022803"/>
    </source>
</evidence>
<dbReference type="Pfam" id="PF13432">
    <property type="entry name" value="TPR_16"/>
    <property type="match status" value="3"/>
</dbReference>
<keyword evidence="1" id="KW-0677">Repeat</keyword>
<dbReference type="GO" id="GO:0101031">
    <property type="term" value="C:protein folding chaperone complex"/>
    <property type="evidence" value="ECO:0007669"/>
    <property type="project" value="TreeGrafter"/>
</dbReference>
<comment type="similarity">
    <text evidence="3">Belongs to the RPAP3 family.</text>
</comment>
<feature type="compositionally biased region" description="Pro residues" evidence="6">
    <location>
        <begin position="846"/>
        <end position="859"/>
    </location>
</feature>
<dbReference type="OrthoDB" id="629492at2759"/>
<dbReference type="Proteomes" id="UP000789595">
    <property type="component" value="Unassembled WGS sequence"/>
</dbReference>
<feature type="region of interest" description="Disordered" evidence="6">
    <location>
        <begin position="171"/>
        <end position="196"/>
    </location>
</feature>
<evidence type="ECO:0000256" key="1">
    <source>
        <dbReference type="ARBA" id="ARBA00022737"/>
    </source>
</evidence>
<dbReference type="InterPro" id="IPR025986">
    <property type="entry name" value="RPAP3-like_C"/>
</dbReference>
<feature type="compositionally biased region" description="Basic and acidic residues" evidence="6">
    <location>
        <begin position="135"/>
        <end position="144"/>
    </location>
</feature>
<dbReference type="PROSITE" id="PS50005">
    <property type="entry name" value="TPR"/>
    <property type="match status" value="2"/>
</dbReference>
<dbReference type="EMBL" id="CAKKNE010000001">
    <property type="protein sequence ID" value="CAH0365856.1"/>
    <property type="molecule type" value="Genomic_DNA"/>
</dbReference>
<feature type="compositionally biased region" description="Basic and acidic residues" evidence="6">
    <location>
        <begin position="793"/>
        <end position="811"/>
    </location>
</feature>
<protein>
    <recommendedName>
        <fullName evidence="4">RNA polymerase II-associated protein 3</fullName>
    </recommendedName>
</protein>
<dbReference type="EMBL" id="HBIW01020153">
    <property type="protein sequence ID" value="CAE0701888.1"/>
    <property type="molecule type" value="Transcribed_RNA"/>
</dbReference>
<dbReference type="InterPro" id="IPR019734">
    <property type="entry name" value="TPR_rpt"/>
</dbReference>
<feature type="region of interest" description="Disordered" evidence="6">
    <location>
        <begin position="791"/>
        <end position="814"/>
    </location>
</feature>
<reference evidence="8" key="1">
    <citation type="submission" date="2021-01" db="EMBL/GenBank/DDBJ databases">
        <authorList>
            <person name="Corre E."/>
            <person name="Pelletier E."/>
            <person name="Niang G."/>
            <person name="Scheremetjew M."/>
            <person name="Finn R."/>
            <person name="Kale V."/>
            <person name="Holt S."/>
            <person name="Cochrane G."/>
            <person name="Meng A."/>
            <person name="Brown T."/>
            <person name="Cohen L."/>
        </authorList>
    </citation>
    <scope>NUCLEOTIDE SEQUENCE</scope>
    <source>
        <strain evidence="8">CCMP1756</strain>
    </source>
</reference>
<feature type="repeat" description="TPR" evidence="5">
    <location>
        <begin position="294"/>
        <end position="327"/>
    </location>
</feature>
<accession>A0A7S4EBL6</accession>
<keyword evidence="2 5" id="KW-0802">TPR repeat</keyword>
<dbReference type="InterPro" id="IPR011990">
    <property type="entry name" value="TPR-like_helical_dom_sf"/>
</dbReference>
<evidence type="ECO:0000313" key="10">
    <source>
        <dbReference type="Proteomes" id="UP000789595"/>
    </source>
</evidence>
<name>A0A7S4EBL6_9STRA</name>
<feature type="repeat" description="TPR" evidence="5">
    <location>
        <begin position="522"/>
        <end position="555"/>
    </location>
</feature>
<dbReference type="Pfam" id="PF13877">
    <property type="entry name" value="RPAP3_C"/>
    <property type="match status" value="1"/>
</dbReference>
<evidence type="ECO:0000313" key="9">
    <source>
        <dbReference type="EMBL" id="CAH0365856.1"/>
    </source>
</evidence>
<evidence type="ECO:0000256" key="3">
    <source>
        <dbReference type="ARBA" id="ARBA00038275"/>
    </source>
</evidence>
<reference evidence="9" key="2">
    <citation type="submission" date="2021-11" db="EMBL/GenBank/DDBJ databases">
        <authorList>
            <consortium name="Genoscope - CEA"/>
            <person name="William W."/>
        </authorList>
    </citation>
    <scope>NUCLEOTIDE SEQUENCE</scope>
</reference>
<proteinExistence type="inferred from homology"/>
<dbReference type="AlphaFoldDB" id="A0A7S4EBL6"/>
<feature type="region of interest" description="Disordered" evidence="6">
    <location>
        <begin position="829"/>
        <end position="866"/>
    </location>
</feature>
<feature type="region of interest" description="Disordered" evidence="6">
    <location>
        <begin position="119"/>
        <end position="144"/>
    </location>
</feature>